<dbReference type="EMBL" id="BROH01000002">
    <property type="protein sequence ID" value="GKY87363.1"/>
    <property type="molecule type" value="Genomic_DNA"/>
</dbReference>
<dbReference type="Pfam" id="PF00072">
    <property type="entry name" value="Response_reg"/>
    <property type="match status" value="1"/>
</dbReference>
<feature type="modified residue" description="4-aspartylphosphate" evidence="6">
    <location>
        <position position="54"/>
    </location>
</feature>
<evidence type="ECO:0000256" key="1">
    <source>
        <dbReference type="ARBA" id="ARBA00022553"/>
    </source>
</evidence>
<dbReference type="SUPFAM" id="SSF52172">
    <property type="entry name" value="CheY-like"/>
    <property type="match status" value="1"/>
</dbReference>
<accession>A0ABQ5LRW3</accession>
<name>A0ABQ5LRW3_9RHOB</name>
<evidence type="ECO:0000313" key="9">
    <source>
        <dbReference type="Proteomes" id="UP001144205"/>
    </source>
</evidence>
<sequence length="323" mass="35426">MKILAVDDEPLVLRLLDATLNGLGYHNTSFATTAAQALHLLESSKSPYSCILLDIRMPGMDGIELCQQIRRMPAYKTTPIIMLTSLAEKEYIDESFASGATDYMNKPVDATELAARLRVARLIQNEYQRSAHLEELNRAQIEGFQPMAPFDFAEPVQIDDVSRVVNSRAMENYLRQLDRLGLFKIGVIGFQIRHAGSLHAANAPEEFYGILADVAESISENTREVNALIAYLGKGSFAAVVPRASQIDRRDLEAGIAATLYEFELADLVDSTSDIKVSVGTQINGSVFGNTPDKMIDLAVRSAQGMTESKPKALAARIWSLAG</sequence>
<keyword evidence="3" id="KW-0805">Transcription regulation</keyword>
<dbReference type="PANTHER" id="PTHR48111:SF1">
    <property type="entry name" value="TWO-COMPONENT RESPONSE REGULATOR ORR33"/>
    <property type="match status" value="1"/>
</dbReference>
<dbReference type="RefSeq" id="WP_281841350.1">
    <property type="nucleotide sequence ID" value="NZ_BROH01000002.1"/>
</dbReference>
<gene>
    <name evidence="8" type="ORF">STA1M1_12320</name>
</gene>
<protein>
    <recommendedName>
        <fullName evidence="7">Response regulatory domain-containing protein</fullName>
    </recommendedName>
</protein>
<keyword evidence="9" id="KW-1185">Reference proteome</keyword>
<dbReference type="InterPro" id="IPR001789">
    <property type="entry name" value="Sig_transdc_resp-reg_receiver"/>
</dbReference>
<evidence type="ECO:0000313" key="8">
    <source>
        <dbReference type="EMBL" id="GKY87363.1"/>
    </source>
</evidence>
<dbReference type="PROSITE" id="PS50110">
    <property type="entry name" value="RESPONSE_REGULATORY"/>
    <property type="match status" value="1"/>
</dbReference>
<keyword evidence="5" id="KW-0804">Transcription</keyword>
<evidence type="ECO:0000256" key="2">
    <source>
        <dbReference type="ARBA" id="ARBA00023012"/>
    </source>
</evidence>
<evidence type="ECO:0000259" key="7">
    <source>
        <dbReference type="PROSITE" id="PS50110"/>
    </source>
</evidence>
<keyword evidence="4" id="KW-0238">DNA-binding</keyword>
<evidence type="ECO:0000256" key="6">
    <source>
        <dbReference type="PROSITE-ProRule" id="PRU00169"/>
    </source>
</evidence>
<evidence type="ECO:0000256" key="5">
    <source>
        <dbReference type="ARBA" id="ARBA00023163"/>
    </source>
</evidence>
<dbReference type="InterPro" id="IPR011006">
    <property type="entry name" value="CheY-like_superfamily"/>
</dbReference>
<dbReference type="Proteomes" id="UP001144205">
    <property type="component" value="Unassembled WGS sequence"/>
</dbReference>
<organism evidence="8 9">
    <name type="scientific">Sinisalibacter aestuarii</name>
    <dbReference type="NCBI Taxonomy" id="2949426"/>
    <lineage>
        <taxon>Bacteria</taxon>
        <taxon>Pseudomonadati</taxon>
        <taxon>Pseudomonadota</taxon>
        <taxon>Alphaproteobacteria</taxon>
        <taxon>Rhodobacterales</taxon>
        <taxon>Roseobacteraceae</taxon>
        <taxon>Sinisalibacter</taxon>
    </lineage>
</organism>
<dbReference type="Gene3D" id="3.40.50.2300">
    <property type="match status" value="1"/>
</dbReference>
<comment type="caution">
    <text evidence="8">The sequence shown here is derived from an EMBL/GenBank/DDBJ whole genome shotgun (WGS) entry which is preliminary data.</text>
</comment>
<keyword evidence="2" id="KW-0902">Two-component regulatory system</keyword>
<evidence type="ECO:0000256" key="4">
    <source>
        <dbReference type="ARBA" id="ARBA00023125"/>
    </source>
</evidence>
<dbReference type="SMART" id="SM00448">
    <property type="entry name" value="REC"/>
    <property type="match status" value="1"/>
</dbReference>
<keyword evidence="1 6" id="KW-0597">Phosphoprotein</keyword>
<proteinExistence type="predicted"/>
<reference evidence="8" key="1">
    <citation type="journal article" date="2023" name="Int. J. Syst. Evol. Microbiol.">
        <title>Sinisalibacter aestuarii sp. nov., isolated from estuarine sediment of the Arakawa River.</title>
        <authorList>
            <person name="Arafat S.T."/>
            <person name="Hirano S."/>
            <person name="Sato A."/>
            <person name="Takeuchi K."/>
            <person name="Yasuda T."/>
            <person name="Terahara T."/>
            <person name="Hamada M."/>
            <person name="Kobayashi T."/>
        </authorList>
    </citation>
    <scope>NUCLEOTIDE SEQUENCE</scope>
    <source>
        <strain evidence="8">B-399</strain>
    </source>
</reference>
<feature type="domain" description="Response regulatory" evidence="7">
    <location>
        <begin position="2"/>
        <end position="121"/>
    </location>
</feature>
<dbReference type="PANTHER" id="PTHR48111">
    <property type="entry name" value="REGULATOR OF RPOS"/>
    <property type="match status" value="1"/>
</dbReference>
<evidence type="ECO:0000256" key="3">
    <source>
        <dbReference type="ARBA" id="ARBA00023015"/>
    </source>
</evidence>
<dbReference type="InterPro" id="IPR039420">
    <property type="entry name" value="WalR-like"/>
</dbReference>